<feature type="compositionally biased region" description="Low complexity" evidence="1">
    <location>
        <begin position="116"/>
        <end position="126"/>
    </location>
</feature>
<evidence type="ECO:0000256" key="1">
    <source>
        <dbReference type="SAM" id="MobiDB-lite"/>
    </source>
</evidence>
<name>A0A8X7N591_9BASI</name>
<feature type="compositionally biased region" description="Basic and acidic residues" evidence="1">
    <location>
        <begin position="185"/>
        <end position="204"/>
    </location>
</feature>
<feature type="region of interest" description="Disordered" evidence="1">
    <location>
        <begin position="274"/>
        <end position="345"/>
    </location>
</feature>
<dbReference type="EMBL" id="LWDG02000408">
    <property type="protein sequence ID" value="KAE8265935.1"/>
    <property type="molecule type" value="Genomic_DNA"/>
</dbReference>
<dbReference type="AlphaFoldDB" id="A0A8X7N591"/>
<feature type="compositionally biased region" description="Low complexity" evidence="1">
    <location>
        <begin position="41"/>
        <end position="55"/>
    </location>
</feature>
<comment type="caution">
    <text evidence="2">The sequence shown here is derived from an EMBL/GenBank/DDBJ whole genome shotgun (WGS) entry which is preliminary data.</text>
</comment>
<organism evidence="2 3">
    <name type="scientific">Tilletia walkeri</name>
    <dbReference type="NCBI Taxonomy" id="117179"/>
    <lineage>
        <taxon>Eukaryota</taxon>
        <taxon>Fungi</taxon>
        <taxon>Dikarya</taxon>
        <taxon>Basidiomycota</taxon>
        <taxon>Ustilaginomycotina</taxon>
        <taxon>Exobasidiomycetes</taxon>
        <taxon>Tilletiales</taxon>
        <taxon>Tilletiaceae</taxon>
        <taxon>Tilletia</taxon>
    </lineage>
</organism>
<protein>
    <submittedName>
        <fullName evidence="2">Uncharacterized protein</fullName>
    </submittedName>
</protein>
<feature type="region of interest" description="Disordered" evidence="1">
    <location>
        <begin position="1"/>
        <end position="251"/>
    </location>
</feature>
<evidence type="ECO:0000313" key="3">
    <source>
        <dbReference type="Proteomes" id="UP000078113"/>
    </source>
</evidence>
<feature type="compositionally biased region" description="Low complexity" evidence="1">
    <location>
        <begin position="86"/>
        <end position="106"/>
    </location>
</feature>
<dbReference type="Proteomes" id="UP000078113">
    <property type="component" value="Unassembled WGS sequence"/>
</dbReference>
<accession>A0A8X7N591</accession>
<reference evidence="2" key="1">
    <citation type="submission" date="2016-04" db="EMBL/GenBank/DDBJ databases">
        <authorList>
            <person name="Nguyen H.D."/>
            <person name="Samba Siva P."/>
            <person name="Cullis J."/>
            <person name="Levesque C.A."/>
            <person name="Hambleton S."/>
        </authorList>
    </citation>
    <scope>NUCLEOTIDE SEQUENCE</scope>
    <source>
        <strain evidence="2">DAOMC 236422</strain>
    </source>
</reference>
<keyword evidence="3" id="KW-1185">Reference proteome</keyword>
<gene>
    <name evidence="2" type="ORF">A4X09_0g6413</name>
</gene>
<proteinExistence type="predicted"/>
<sequence length="554" mass="59502">MAPNPNGMSLRDSATRKIPARFADSDIGIPSTRSSPETNLSTVPGPTTTSAGAPPRTKPRSGSPVTPGPPADYIPQSSGEPPAPAPAIKDAAAPPLPAVIPASPFSPSEPSPPAAAQPTTEASANASTQIDISPDYSENEEDLIKTPPSAQRPRAKKLIPARPQPDPASDPFAQVKESSSSNRRVQPDRNHDFFDLRRVCRNIEDNPPEPEPVVVSDSEHDSDEDYAPAPKKKSTDPASAAEEDKSEEEEFVYLTGSSPVFPSKLLSTSAIKATLPAKASSASKSKAKAKTTAKAKSSTTAKVTGRTSVKGKEKAVAPSKKVASTSKQAPEKKLPSPEKKLPSPEKKLIAASTVTITPEEALERAQTVWRRAHDEATARMKAESGNLAYTPPSNPASKYYLHFSEPYLKVHIDPGRDETGIAFNCRCCPKVPYVAWRALSDTSTSLLKSHVGTNKAKTNLDTVVRSKDGTVGGPLERYLIRKPDSEQVAEKPFTSMQARTIAVAWVTEEACPISILGDKWFREFLPECRRALIPSRNTTIKDISDTYEAMQAVM</sequence>
<reference evidence="2" key="2">
    <citation type="journal article" date="2019" name="IMA Fungus">
        <title>Genome sequencing and comparison of five Tilletia species to identify candidate genes for the detection of regulated species infecting wheat.</title>
        <authorList>
            <person name="Nguyen H.D.T."/>
            <person name="Sultana T."/>
            <person name="Kesanakurti P."/>
            <person name="Hambleton S."/>
        </authorList>
    </citation>
    <scope>NUCLEOTIDE SEQUENCE</scope>
    <source>
        <strain evidence="2">DAOMC 236422</strain>
    </source>
</reference>
<feature type="compositionally biased region" description="Polar residues" evidence="1">
    <location>
        <begin position="31"/>
        <end position="40"/>
    </location>
</feature>
<feature type="compositionally biased region" description="Basic and acidic residues" evidence="1">
    <location>
        <begin position="329"/>
        <end position="345"/>
    </location>
</feature>
<evidence type="ECO:0000313" key="2">
    <source>
        <dbReference type="EMBL" id="KAE8265935.1"/>
    </source>
</evidence>